<dbReference type="InterPro" id="IPR009593">
    <property type="entry name" value="DUF1203"/>
</dbReference>
<name>A0ABX0Q154_9GAMM</name>
<reference evidence="1 2" key="1">
    <citation type="journal article" date="2011" name="Curr. Microbiol.">
        <title>Luteibacter jiangsuensis sp. nov.: a methamidophos-degrading bacterium isolated from a methamidophos-manufacturing factory.</title>
        <authorList>
            <person name="Wang L."/>
            <person name="Wang G.L."/>
            <person name="Li S.P."/>
            <person name="Jiang J.D."/>
        </authorList>
    </citation>
    <scope>NUCLEOTIDE SEQUENCE [LARGE SCALE GENOMIC DNA]</scope>
    <source>
        <strain evidence="1 2">CGMCC 1.10133</strain>
    </source>
</reference>
<proteinExistence type="predicted"/>
<accession>A0ABX0Q154</accession>
<dbReference type="PIRSF" id="PIRSF034110">
    <property type="entry name" value="DUF1203"/>
    <property type="match status" value="1"/>
</dbReference>
<dbReference type="Proteomes" id="UP001429601">
    <property type="component" value="Unassembled WGS sequence"/>
</dbReference>
<keyword evidence="2" id="KW-1185">Reference proteome</keyword>
<comment type="caution">
    <text evidence="1">The sequence shown here is derived from an EMBL/GenBank/DDBJ whole genome shotgun (WGS) entry which is preliminary data.</text>
</comment>
<evidence type="ECO:0000313" key="2">
    <source>
        <dbReference type="Proteomes" id="UP001429601"/>
    </source>
</evidence>
<gene>
    <name evidence="1" type="ORF">HBF26_00850</name>
</gene>
<protein>
    <submittedName>
        <fullName evidence="1">DUF1203 domain-containing protein</fullName>
    </submittedName>
</protein>
<organism evidence="1 2">
    <name type="scientific">Luteibacter jiangsuensis</name>
    <dbReference type="NCBI Taxonomy" id="637577"/>
    <lineage>
        <taxon>Bacteria</taxon>
        <taxon>Pseudomonadati</taxon>
        <taxon>Pseudomonadota</taxon>
        <taxon>Gammaproteobacteria</taxon>
        <taxon>Lysobacterales</taxon>
        <taxon>Rhodanobacteraceae</taxon>
        <taxon>Luteibacter</taxon>
    </lineage>
</organism>
<dbReference type="RefSeq" id="WP_167122142.1">
    <property type="nucleotide sequence ID" value="NZ_JAAQQR010000001.1"/>
</dbReference>
<sequence length="155" mass="17593">MSFRITGLDPAPFVPLYGLDEASLQARRIVRMRASDDTGFPERIELRNARRGECLLLLNYMHQPADTPFRSSHAIFVREGATVAYDAIDEVPEPLRVRTISLRGFDRNHHIADARVVHGEQLTHAIEQLFAMEQVSYLHAHYAGYGCYAARVDRA</sequence>
<evidence type="ECO:0000313" key="1">
    <source>
        <dbReference type="EMBL" id="NID03417.1"/>
    </source>
</evidence>
<dbReference type="EMBL" id="JAAQQR010000001">
    <property type="protein sequence ID" value="NID03417.1"/>
    <property type="molecule type" value="Genomic_DNA"/>
</dbReference>
<dbReference type="Pfam" id="PF06718">
    <property type="entry name" value="DUF1203"/>
    <property type="match status" value="1"/>
</dbReference>